<evidence type="ECO:0000256" key="5">
    <source>
        <dbReference type="SAM" id="Phobius"/>
    </source>
</evidence>
<dbReference type="RefSeq" id="WP_115311507.1">
    <property type="nucleotide sequence ID" value="NZ_LPZN01000019.1"/>
</dbReference>
<dbReference type="OrthoDB" id="5181554at2"/>
<feature type="domain" description="DUF5931" evidence="6">
    <location>
        <begin position="11"/>
        <end position="178"/>
    </location>
</feature>
<keyword evidence="2 7" id="KW-0418">Kinase</keyword>
<feature type="compositionally biased region" description="Basic residues" evidence="4">
    <location>
        <begin position="406"/>
        <end position="416"/>
    </location>
</feature>
<dbReference type="InterPro" id="IPR036890">
    <property type="entry name" value="HATPase_C_sf"/>
</dbReference>
<evidence type="ECO:0000313" key="8">
    <source>
        <dbReference type="Proteomes" id="UP000254569"/>
    </source>
</evidence>
<evidence type="ECO:0000256" key="1">
    <source>
        <dbReference type="ARBA" id="ARBA00022679"/>
    </source>
</evidence>
<evidence type="ECO:0000256" key="3">
    <source>
        <dbReference type="ARBA" id="ARBA00023012"/>
    </source>
</evidence>
<keyword evidence="1" id="KW-0808">Transferase</keyword>
<accession>A0A379LZS1</accession>
<evidence type="ECO:0000256" key="4">
    <source>
        <dbReference type="SAM" id="MobiDB-lite"/>
    </source>
</evidence>
<dbReference type="InterPro" id="IPR050482">
    <property type="entry name" value="Sensor_HK_TwoCompSys"/>
</dbReference>
<name>A0A379LZS1_9NOCA</name>
<sequence length="416" mass="44511">MRSSPTGPDADAPLWRAAQVFRLVTVVYAVGSQFSTVVNYTRPGLSWFFVGVLVAWSIVSAMLLSHRVRLRRTVTAVDQILAVALMAATRLVADHDWYSNHQTMPTTLWVANAVLSAAILGGPLTGIGSALLMSVVSAVVRDQITLDLWRDATAPVLVACGVAMGFATTAARSAHRQLEQAVRVAAATEERDRLARQVHDGVLQVLALVQRRGLELGGGATELAELAREQEAALRQLISDQDTHVDRGGEDADLTALVRARAGTAATVSAPADPIMIPRDRAEELAALTTAALSNTHLHAGAGAATYILLEDLGDELVLSIRDDGVGIGPGRLDEARDQGRMGVSKSIVGRAEWLGGVALLDSAAGEGTEWEIRVPKGETNGGDQRGSTREHRTRTSYRQRDGGRRPSHLAQRRRT</sequence>
<dbReference type="Gene3D" id="3.30.565.10">
    <property type="entry name" value="Histidine kinase-like ATPase, C-terminal domain"/>
    <property type="match status" value="1"/>
</dbReference>
<evidence type="ECO:0000259" key="6">
    <source>
        <dbReference type="Pfam" id="PF19354"/>
    </source>
</evidence>
<reference evidence="7 8" key="1">
    <citation type="submission" date="2018-06" db="EMBL/GenBank/DDBJ databases">
        <authorList>
            <consortium name="Pathogen Informatics"/>
            <person name="Doyle S."/>
        </authorList>
    </citation>
    <scope>NUCLEOTIDE SEQUENCE [LARGE SCALE GENOMIC DNA]</scope>
    <source>
        <strain evidence="7 8">NCTC13296</strain>
    </source>
</reference>
<evidence type="ECO:0000256" key="2">
    <source>
        <dbReference type="ARBA" id="ARBA00022777"/>
    </source>
</evidence>
<dbReference type="Pfam" id="PF19354">
    <property type="entry name" value="DUF5931"/>
    <property type="match status" value="1"/>
</dbReference>
<protein>
    <submittedName>
        <fullName evidence="7">Sensor kinase, two-component system</fullName>
    </submittedName>
</protein>
<keyword evidence="3" id="KW-0902">Two-component regulatory system</keyword>
<dbReference type="PANTHER" id="PTHR24421:SF61">
    <property type="entry name" value="OXYGEN SENSOR HISTIDINE KINASE NREB"/>
    <property type="match status" value="1"/>
</dbReference>
<dbReference type="PANTHER" id="PTHR24421">
    <property type="entry name" value="NITRATE/NITRITE SENSOR PROTEIN NARX-RELATED"/>
    <property type="match status" value="1"/>
</dbReference>
<dbReference type="EMBL" id="UGVI01000001">
    <property type="protein sequence ID" value="SUE15547.1"/>
    <property type="molecule type" value="Genomic_DNA"/>
</dbReference>
<keyword evidence="5" id="KW-1133">Transmembrane helix</keyword>
<gene>
    <name evidence="7" type="ORF">NCTC13296_02410</name>
</gene>
<dbReference type="InterPro" id="IPR045975">
    <property type="entry name" value="DUF5931"/>
</dbReference>
<keyword evidence="5" id="KW-0812">Transmembrane</keyword>
<dbReference type="SUPFAM" id="SSF55874">
    <property type="entry name" value="ATPase domain of HSP90 chaperone/DNA topoisomerase II/histidine kinase"/>
    <property type="match status" value="1"/>
</dbReference>
<feature type="transmembrane region" description="Helical" evidence="5">
    <location>
        <begin position="152"/>
        <end position="171"/>
    </location>
</feature>
<feature type="transmembrane region" description="Helical" evidence="5">
    <location>
        <begin position="44"/>
        <end position="64"/>
    </location>
</feature>
<dbReference type="NCBIfam" id="NF047322">
    <property type="entry name" value="HK_morpho_MacS"/>
    <property type="match status" value="1"/>
</dbReference>
<dbReference type="GO" id="GO:0000160">
    <property type="term" value="P:phosphorelay signal transduction system"/>
    <property type="evidence" value="ECO:0007669"/>
    <property type="project" value="UniProtKB-KW"/>
</dbReference>
<feature type="transmembrane region" description="Helical" evidence="5">
    <location>
        <begin position="113"/>
        <end position="140"/>
    </location>
</feature>
<keyword evidence="8" id="KW-1185">Reference proteome</keyword>
<organism evidence="7 8">
    <name type="scientific">Rhodococcus gordoniae</name>
    <dbReference type="NCBI Taxonomy" id="223392"/>
    <lineage>
        <taxon>Bacteria</taxon>
        <taxon>Bacillati</taxon>
        <taxon>Actinomycetota</taxon>
        <taxon>Actinomycetes</taxon>
        <taxon>Mycobacteriales</taxon>
        <taxon>Nocardiaceae</taxon>
        <taxon>Rhodococcus</taxon>
    </lineage>
</organism>
<dbReference type="Proteomes" id="UP000254569">
    <property type="component" value="Unassembled WGS sequence"/>
</dbReference>
<proteinExistence type="predicted"/>
<keyword evidence="5" id="KW-0472">Membrane</keyword>
<dbReference type="GO" id="GO:0016301">
    <property type="term" value="F:kinase activity"/>
    <property type="evidence" value="ECO:0007669"/>
    <property type="project" value="UniProtKB-KW"/>
</dbReference>
<dbReference type="AlphaFoldDB" id="A0A379LZS1"/>
<feature type="region of interest" description="Disordered" evidence="4">
    <location>
        <begin position="371"/>
        <end position="416"/>
    </location>
</feature>
<evidence type="ECO:0000313" key="7">
    <source>
        <dbReference type="EMBL" id="SUE15547.1"/>
    </source>
</evidence>